<evidence type="ECO:0000313" key="5">
    <source>
        <dbReference type="Proteomes" id="UP001059380"/>
    </source>
</evidence>
<protein>
    <submittedName>
        <fullName evidence="4">TIGR01777 family oxidoreductase</fullName>
    </submittedName>
</protein>
<reference evidence="4" key="1">
    <citation type="submission" date="2021-04" db="EMBL/GenBank/DDBJ databases">
        <title>Phylogenetic analysis of Acidobacteriaceae.</title>
        <authorList>
            <person name="Qiu L."/>
            <person name="Zhang Q."/>
        </authorList>
    </citation>
    <scope>NUCLEOTIDE SEQUENCE</scope>
    <source>
        <strain evidence="4">DSM 25168</strain>
    </source>
</reference>
<organism evidence="4 5">
    <name type="scientific">Occallatibacter riparius</name>
    <dbReference type="NCBI Taxonomy" id="1002689"/>
    <lineage>
        <taxon>Bacteria</taxon>
        <taxon>Pseudomonadati</taxon>
        <taxon>Acidobacteriota</taxon>
        <taxon>Terriglobia</taxon>
        <taxon>Terriglobales</taxon>
        <taxon>Acidobacteriaceae</taxon>
        <taxon>Occallatibacter</taxon>
    </lineage>
</organism>
<dbReference type="InterPro" id="IPR013549">
    <property type="entry name" value="DUF1731"/>
</dbReference>
<comment type="similarity">
    <text evidence="1">Belongs to the NAD(P)-dependent epimerase/dehydratase family. SDR39U1 subfamily.</text>
</comment>
<evidence type="ECO:0000256" key="1">
    <source>
        <dbReference type="ARBA" id="ARBA00009353"/>
    </source>
</evidence>
<dbReference type="Proteomes" id="UP001059380">
    <property type="component" value="Chromosome"/>
</dbReference>
<evidence type="ECO:0000313" key="4">
    <source>
        <dbReference type="EMBL" id="UWZ84887.1"/>
    </source>
</evidence>
<dbReference type="Pfam" id="PF08338">
    <property type="entry name" value="DUF1731"/>
    <property type="match status" value="1"/>
</dbReference>
<dbReference type="PANTHER" id="PTHR11092:SF0">
    <property type="entry name" value="EPIMERASE FAMILY PROTEIN SDR39U1"/>
    <property type="match status" value="1"/>
</dbReference>
<dbReference type="EMBL" id="CP093313">
    <property type="protein sequence ID" value="UWZ84887.1"/>
    <property type="molecule type" value="Genomic_DNA"/>
</dbReference>
<dbReference type="Gene3D" id="3.40.50.720">
    <property type="entry name" value="NAD(P)-binding Rossmann-like Domain"/>
    <property type="match status" value="1"/>
</dbReference>
<gene>
    <name evidence="4" type="ORF">MOP44_02860</name>
</gene>
<dbReference type="NCBIfam" id="TIGR01777">
    <property type="entry name" value="yfcH"/>
    <property type="match status" value="1"/>
</dbReference>
<dbReference type="Pfam" id="PF01370">
    <property type="entry name" value="Epimerase"/>
    <property type="match status" value="1"/>
</dbReference>
<dbReference type="InterPro" id="IPR001509">
    <property type="entry name" value="Epimerase_deHydtase"/>
</dbReference>
<name>A0A9J7BQM5_9BACT</name>
<dbReference type="KEGG" id="orp:MOP44_02860"/>
<dbReference type="AlphaFoldDB" id="A0A9J7BQM5"/>
<keyword evidence="5" id="KW-1185">Reference proteome</keyword>
<dbReference type="PANTHER" id="PTHR11092">
    <property type="entry name" value="SUGAR NUCLEOTIDE EPIMERASE RELATED"/>
    <property type="match status" value="1"/>
</dbReference>
<dbReference type="SUPFAM" id="SSF51735">
    <property type="entry name" value="NAD(P)-binding Rossmann-fold domains"/>
    <property type="match status" value="1"/>
</dbReference>
<dbReference type="InterPro" id="IPR010099">
    <property type="entry name" value="SDR39U1"/>
</dbReference>
<dbReference type="InterPro" id="IPR036291">
    <property type="entry name" value="NAD(P)-bd_dom_sf"/>
</dbReference>
<proteinExistence type="inferred from homology"/>
<accession>A0A9J7BQM5</accession>
<evidence type="ECO:0000259" key="3">
    <source>
        <dbReference type="Pfam" id="PF08338"/>
    </source>
</evidence>
<evidence type="ECO:0000259" key="2">
    <source>
        <dbReference type="Pfam" id="PF01370"/>
    </source>
</evidence>
<feature type="domain" description="DUF1731" evidence="3">
    <location>
        <begin position="256"/>
        <end position="303"/>
    </location>
</feature>
<sequence>MDPSSLTGHRILLSGASGLLGTALRTSLLGSGAEIVQLVRRPSAGPRELEWNPAAQRPIESLTALEGLTAAIHLSGANVAAQRWTPVYRREMWSSRVKTSGALAEMLAALPQPPPVLLVASAVGIYGDRGDEVLDESSKPGAGFLAELCREWEEAAEPATRAGIRVVHLRFGVVLARGGALAKMLPLFRLGLGGKLGSGRQWMSWIALDDAVSAVCFLLTSDLAGPFNLCAPNSVTNATFTRALAAALHRPALFTVPAFALRAAFRQMADEALLASARVHPTRLTLSGFTFAYPDLGVALAAILK</sequence>
<feature type="domain" description="NAD-dependent epimerase/dehydratase" evidence="2">
    <location>
        <begin position="11"/>
        <end position="221"/>
    </location>
</feature>
<dbReference type="RefSeq" id="WP_260794393.1">
    <property type="nucleotide sequence ID" value="NZ_CP093313.1"/>
</dbReference>